<feature type="transmembrane region" description="Helical" evidence="2">
    <location>
        <begin position="206"/>
        <end position="231"/>
    </location>
</feature>
<feature type="compositionally biased region" description="Basic residues" evidence="1">
    <location>
        <begin position="91"/>
        <end position="104"/>
    </location>
</feature>
<feature type="region of interest" description="Disordered" evidence="1">
    <location>
        <begin position="82"/>
        <end position="106"/>
    </location>
</feature>
<keyword evidence="2" id="KW-1133">Transmembrane helix</keyword>
<feature type="compositionally biased region" description="Polar residues" evidence="1">
    <location>
        <begin position="46"/>
        <end position="60"/>
    </location>
</feature>
<keyword evidence="2" id="KW-0472">Membrane</keyword>
<proteinExistence type="predicted"/>
<gene>
    <name evidence="3" type="ORF">D915_008649</name>
</gene>
<evidence type="ECO:0000313" key="3">
    <source>
        <dbReference type="EMBL" id="THD20267.1"/>
    </source>
</evidence>
<keyword evidence="2" id="KW-0812">Transmembrane</keyword>
<keyword evidence="4" id="KW-1185">Reference proteome</keyword>
<name>A0A4E0RGG6_FASHE</name>
<evidence type="ECO:0000256" key="2">
    <source>
        <dbReference type="SAM" id="Phobius"/>
    </source>
</evidence>
<comment type="caution">
    <text evidence="3">The sequence shown here is derived from an EMBL/GenBank/DDBJ whole genome shotgun (WGS) entry which is preliminary data.</text>
</comment>
<evidence type="ECO:0000256" key="1">
    <source>
        <dbReference type="SAM" id="MobiDB-lite"/>
    </source>
</evidence>
<organism evidence="3 4">
    <name type="scientific">Fasciola hepatica</name>
    <name type="common">Liver fluke</name>
    <dbReference type="NCBI Taxonomy" id="6192"/>
    <lineage>
        <taxon>Eukaryota</taxon>
        <taxon>Metazoa</taxon>
        <taxon>Spiralia</taxon>
        <taxon>Lophotrochozoa</taxon>
        <taxon>Platyhelminthes</taxon>
        <taxon>Trematoda</taxon>
        <taxon>Digenea</taxon>
        <taxon>Plagiorchiida</taxon>
        <taxon>Echinostomata</taxon>
        <taxon>Echinostomatoidea</taxon>
        <taxon>Fasciolidae</taxon>
        <taxon>Fasciola</taxon>
    </lineage>
</organism>
<accession>A0A4E0RGG6</accession>
<reference evidence="3" key="1">
    <citation type="submission" date="2019-03" db="EMBL/GenBank/DDBJ databases">
        <title>Improved annotation for the trematode Fasciola hepatica.</title>
        <authorList>
            <person name="Choi Y.-J."/>
            <person name="Martin J."/>
            <person name="Mitreva M."/>
        </authorList>
    </citation>
    <scope>NUCLEOTIDE SEQUENCE [LARGE SCALE GENOMIC DNA]</scope>
</reference>
<dbReference type="AlphaFoldDB" id="A0A4E0RGG6"/>
<protein>
    <submittedName>
        <fullName evidence="3">Uncharacterized protein</fullName>
    </submittedName>
</protein>
<sequence>MGPAGSNVKHVSGSTPHFWLLTSTATVGTPTARAEEANSEDPTMKKTATSTGITPSIDNNTVTGDVVTWQKQLQTNSPTVFLNDTEQQPTHPHRDKPHGHHHGHSHDLSSVKAIAYTIIAGDGSYDLNGFELKHAFKSEHNPTVYTRCGQQILSSNVHFAVCEQQSFLAGDMCLSTEKHQAHLPVPDSFASLQLLFRSLAPSTRLLVIRSILMCIQFVLVLFIVTTMNSYLNHYIFNPLCVIEFRFSSSLTVPIYHTRPSGSLESVSQSNQPFGAFRLAHAFDTLS</sequence>
<evidence type="ECO:0000313" key="4">
    <source>
        <dbReference type="Proteomes" id="UP000230066"/>
    </source>
</evidence>
<dbReference type="Proteomes" id="UP000230066">
    <property type="component" value="Unassembled WGS sequence"/>
</dbReference>
<feature type="region of interest" description="Disordered" evidence="1">
    <location>
        <begin position="31"/>
        <end position="60"/>
    </location>
</feature>
<dbReference type="EMBL" id="JXXN02004883">
    <property type="protein sequence ID" value="THD20267.1"/>
    <property type="molecule type" value="Genomic_DNA"/>
</dbReference>